<sequence length="904" mass="105064">MDKVHKELDEVKEEVERLKAECRVKTQLVESLKNSRSEESLKFQEIMQRTEKQARELDLKSEEICELTKIHEDLKSNLHEKETCIMHLSSENKKIQAHFTERLLKVEQENRELVLALDDLTVKNSDLEQHACASNKEISGLRTLLSAAEKKYLEAEEKVQESKTLRHRDDVILKLEEENRNMQDKMKWKSEQFKHLEEAHEKLQSQFKSDKEEWEKEKSALLEEITSLQTSLDSQSRILEGVQSRLEMCNHALAHQESRRKLLEAEISEFKSRFDDVFTQCEEEKAKIQSLAIQRNEEIAELRNTLGEKEIIVREMELQIVRLEQDNQELGDSLKELREAQIQNAGANSLLSKLRNKLRRLEEAHKNCASSMMSKESQWIYQVEKMEADISTYKSTLTSKEQEIKEAQMELENSYYAIEECSLELLIFKSELVEAYSKLFSAETDKAVLIKANEDMTLLSAGQFGVRDNSPKTMAQHHLMMEEELERHKKMLEESSEGQLFLKERLQHMESTLKYERSVASEAQEKLKLEIANKNDEIARLGCELINWKSAAETLKVRSEEIQGKCQKMENSLILQAKKEEALKHENQSLLCVIKEHERKTEDLQQQIALLEMHNAEKMKEAKIFKQEKESLVQIAEEKDYCMKDLQKDIAIACLQQESLRKELAAATLALLDVEKALKREKESHLKLKIEKDQSIKYLQELATSLEQDFLDSMCFSFTEQVEKWVEVSVLTEALKNAKHLTKKEIEEKNLRIMKSEESIFHLKQEVEQLQASLEAKKLETENLTEKQKATESIIREHELEKGVLLQDIMKLSTERERMLVDMEEICNKIGEFSGEDMQLMKTLGNILSISAEEDEWAKDPVVCDKLHDSTINSTNGSLLATTKKNEAKFDGRPPLREVNSLQM</sequence>
<feature type="coiled-coil region" evidence="1">
    <location>
        <begin position="753"/>
        <end position="787"/>
    </location>
</feature>
<dbReference type="PANTHER" id="PTHR45287">
    <property type="entry name" value="OS03G0691500 PROTEIN"/>
    <property type="match status" value="1"/>
</dbReference>
<keyword evidence="1" id="KW-0175">Coiled coil</keyword>
<dbReference type="AlphaFoldDB" id="A0A834XD61"/>
<comment type="caution">
    <text evidence="2">The sequence shown here is derived from an EMBL/GenBank/DDBJ whole genome shotgun (WGS) entry which is preliminary data.</text>
</comment>
<name>A0A834XD61_9FABA</name>
<evidence type="ECO:0000313" key="3">
    <source>
        <dbReference type="Proteomes" id="UP000634136"/>
    </source>
</evidence>
<organism evidence="2 3">
    <name type="scientific">Senna tora</name>
    <dbReference type="NCBI Taxonomy" id="362788"/>
    <lineage>
        <taxon>Eukaryota</taxon>
        <taxon>Viridiplantae</taxon>
        <taxon>Streptophyta</taxon>
        <taxon>Embryophyta</taxon>
        <taxon>Tracheophyta</taxon>
        <taxon>Spermatophyta</taxon>
        <taxon>Magnoliopsida</taxon>
        <taxon>eudicotyledons</taxon>
        <taxon>Gunneridae</taxon>
        <taxon>Pentapetalae</taxon>
        <taxon>rosids</taxon>
        <taxon>fabids</taxon>
        <taxon>Fabales</taxon>
        <taxon>Fabaceae</taxon>
        <taxon>Caesalpinioideae</taxon>
        <taxon>Cassia clade</taxon>
        <taxon>Senna</taxon>
    </lineage>
</organism>
<feature type="coiled-coil region" evidence="1">
    <location>
        <begin position="524"/>
        <end position="663"/>
    </location>
</feature>
<keyword evidence="3" id="KW-1185">Reference proteome</keyword>
<feature type="coiled-coil region" evidence="1">
    <location>
        <begin position="1"/>
        <end position="35"/>
    </location>
</feature>
<dbReference type="InterPro" id="IPR040262">
    <property type="entry name" value="At4g38062-like"/>
</dbReference>
<accession>A0A834XD61</accession>
<reference evidence="2" key="1">
    <citation type="submission" date="2020-09" db="EMBL/GenBank/DDBJ databases">
        <title>Genome-Enabled Discovery of Anthraquinone Biosynthesis in Senna tora.</title>
        <authorList>
            <person name="Kang S.-H."/>
            <person name="Pandey R.P."/>
            <person name="Lee C.-M."/>
            <person name="Sim J.-S."/>
            <person name="Jeong J.-T."/>
            <person name="Choi B.-S."/>
            <person name="Jung M."/>
            <person name="Ginzburg D."/>
            <person name="Zhao K."/>
            <person name="Won S.Y."/>
            <person name="Oh T.-J."/>
            <person name="Yu Y."/>
            <person name="Kim N.-H."/>
            <person name="Lee O.R."/>
            <person name="Lee T.-H."/>
            <person name="Bashyal P."/>
            <person name="Kim T.-S."/>
            <person name="Lee W.-H."/>
            <person name="Kawkins C."/>
            <person name="Kim C.-K."/>
            <person name="Kim J.S."/>
            <person name="Ahn B.O."/>
            <person name="Rhee S.Y."/>
            <person name="Sohng J.K."/>
        </authorList>
    </citation>
    <scope>NUCLEOTIDE SEQUENCE</scope>
    <source>
        <tissue evidence="2">Leaf</tissue>
    </source>
</reference>
<dbReference type="Proteomes" id="UP000634136">
    <property type="component" value="Unassembled WGS sequence"/>
</dbReference>
<protein>
    <submittedName>
        <fullName evidence="2">Uncharacterized protein</fullName>
    </submittedName>
</protein>
<dbReference type="OrthoDB" id="685795at2759"/>
<dbReference type="PANTHER" id="PTHR45287:SF3">
    <property type="entry name" value="PROTEIN, PUTATIVE-RELATED"/>
    <property type="match status" value="1"/>
</dbReference>
<gene>
    <name evidence="2" type="ORF">G2W53_005322</name>
</gene>
<feature type="coiled-coil region" evidence="1">
    <location>
        <begin position="103"/>
        <end position="410"/>
    </location>
</feature>
<proteinExistence type="predicted"/>
<evidence type="ECO:0000313" key="2">
    <source>
        <dbReference type="EMBL" id="KAF7843024.1"/>
    </source>
</evidence>
<evidence type="ECO:0000256" key="1">
    <source>
        <dbReference type="SAM" id="Coils"/>
    </source>
</evidence>
<dbReference type="EMBL" id="JAAIUW010000002">
    <property type="protein sequence ID" value="KAF7843024.1"/>
    <property type="molecule type" value="Genomic_DNA"/>
</dbReference>